<dbReference type="AlphaFoldDB" id="X7E2Y8"/>
<dbReference type="Proteomes" id="UP000054058">
    <property type="component" value="Unassembled WGS sequence"/>
</dbReference>
<dbReference type="PATRIC" id="fig|1122207.3.peg.2978"/>
<comment type="caution">
    <text evidence="4">The sequence shown here is derived from an EMBL/GenBank/DDBJ whole genome shotgun (WGS) entry which is preliminary data.</text>
</comment>
<evidence type="ECO:0000313" key="4">
    <source>
        <dbReference type="EMBL" id="ETX09543.1"/>
    </source>
</evidence>
<keyword evidence="2" id="KW-0597">Phosphoprotein</keyword>
<evidence type="ECO:0000313" key="5">
    <source>
        <dbReference type="Proteomes" id="UP000054058"/>
    </source>
</evidence>
<evidence type="ECO:0000256" key="2">
    <source>
        <dbReference type="PROSITE-ProRule" id="PRU00110"/>
    </source>
</evidence>
<protein>
    <recommendedName>
        <fullName evidence="3">HPt domain-containing protein</fullName>
    </recommendedName>
</protein>
<gene>
    <name evidence="4" type="ORF">MUS1_06835</name>
</gene>
<feature type="domain" description="HPt" evidence="3">
    <location>
        <begin position="18"/>
        <end position="113"/>
    </location>
</feature>
<proteinExistence type="predicted"/>
<reference evidence="4 5" key="1">
    <citation type="submission" date="2014-01" db="EMBL/GenBank/DDBJ databases">
        <title>Marinomonas ushuaiensis DSM 15871 Genome Sequencing.</title>
        <authorList>
            <person name="Lai Q."/>
            <person name="Shao Z.S."/>
        </authorList>
    </citation>
    <scope>NUCLEOTIDE SEQUENCE [LARGE SCALE GENOMIC DNA]</scope>
    <source>
        <strain evidence="4 5">DSM 15871</strain>
    </source>
</reference>
<sequence>MDCLIDENIIQNMVKDLGEETSHKLLGFFIVELNESLISLENAFAISDVEKIESITHILKNSAALYGASSVATVSKEINDRLCKPPTQLYAEDNQLLGLISETLARYNKKYNK</sequence>
<evidence type="ECO:0000259" key="3">
    <source>
        <dbReference type="PROSITE" id="PS50894"/>
    </source>
</evidence>
<evidence type="ECO:0000256" key="1">
    <source>
        <dbReference type="ARBA" id="ARBA00023012"/>
    </source>
</evidence>
<dbReference type="GO" id="GO:0004672">
    <property type="term" value="F:protein kinase activity"/>
    <property type="evidence" value="ECO:0007669"/>
    <property type="project" value="UniProtKB-ARBA"/>
</dbReference>
<dbReference type="OrthoDB" id="6313555at2"/>
<dbReference type="SUPFAM" id="SSF47226">
    <property type="entry name" value="Histidine-containing phosphotransfer domain, HPT domain"/>
    <property type="match status" value="1"/>
</dbReference>
<dbReference type="Gene3D" id="1.20.120.160">
    <property type="entry name" value="HPT domain"/>
    <property type="match status" value="1"/>
</dbReference>
<dbReference type="PROSITE" id="PS50894">
    <property type="entry name" value="HPT"/>
    <property type="match status" value="1"/>
</dbReference>
<dbReference type="InterPro" id="IPR008207">
    <property type="entry name" value="Sig_transdc_His_kin_Hpt_dom"/>
</dbReference>
<feature type="modified residue" description="Phosphohistidine" evidence="2">
    <location>
        <position position="57"/>
    </location>
</feature>
<name>X7E2Y8_9GAMM</name>
<dbReference type="Pfam" id="PF01627">
    <property type="entry name" value="Hpt"/>
    <property type="match status" value="1"/>
</dbReference>
<keyword evidence="1" id="KW-0902">Two-component regulatory system</keyword>
<organism evidence="4 5">
    <name type="scientific">Marinomonas ushuaiensis DSM 15871</name>
    <dbReference type="NCBI Taxonomy" id="1122207"/>
    <lineage>
        <taxon>Bacteria</taxon>
        <taxon>Pseudomonadati</taxon>
        <taxon>Pseudomonadota</taxon>
        <taxon>Gammaproteobacteria</taxon>
        <taxon>Oceanospirillales</taxon>
        <taxon>Oceanospirillaceae</taxon>
        <taxon>Marinomonas</taxon>
    </lineage>
</organism>
<dbReference type="RefSeq" id="WP_036163747.1">
    <property type="nucleotide sequence ID" value="NZ_JAMB01000019.1"/>
</dbReference>
<dbReference type="EMBL" id="JAMB01000019">
    <property type="protein sequence ID" value="ETX09543.1"/>
    <property type="molecule type" value="Genomic_DNA"/>
</dbReference>
<keyword evidence="5" id="KW-1185">Reference proteome</keyword>
<dbReference type="STRING" id="1122207.MUS1_06835"/>
<dbReference type="InterPro" id="IPR036641">
    <property type="entry name" value="HPT_dom_sf"/>
</dbReference>
<accession>X7E2Y8</accession>
<dbReference type="GO" id="GO:0000160">
    <property type="term" value="P:phosphorelay signal transduction system"/>
    <property type="evidence" value="ECO:0007669"/>
    <property type="project" value="UniProtKB-KW"/>
</dbReference>